<accession>A0A6L6G8Z9</accession>
<organism evidence="1 2">
    <name type="scientific">Streptococcus uberis</name>
    <dbReference type="NCBI Taxonomy" id="1349"/>
    <lineage>
        <taxon>Bacteria</taxon>
        <taxon>Bacillati</taxon>
        <taxon>Bacillota</taxon>
        <taxon>Bacilli</taxon>
        <taxon>Lactobacillales</taxon>
        <taxon>Streptococcaceae</taxon>
        <taxon>Streptococcus</taxon>
    </lineage>
</organism>
<dbReference type="AlphaFoldDB" id="A0A6L6G8Z9"/>
<proteinExistence type="predicted"/>
<dbReference type="GO" id="GO:0003677">
    <property type="term" value="F:DNA binding"/>
    <property type="evidence" value="ECO:0007669"/>
    <property type="project" value="InterPro"/>
</dbReference>
<dbReference type="Gene3D" id="1.10.260.40">
    <property type="entry name" value="lambda repressor-like DNA-binding domains"/>
    <property type="match status" value="1"/>
</dbReference>
<dbReference type="InterPro" id="IPR001387">
    <property type="entry name" value="Cro/C1-type_HTH"/>
</dbReference>
<comment type="caution">
    <text evidence="1">The sequence shown here is derived from an EMBL/GenBank/DDBJ whole genome shotgun (WGS) entry which is preliminary data.</text>
</comment>
<evidence type="ECO:0000313" key="1">
    <source>
        <dbReference type="EMBL" id="MTD01842.1"/>
    </source>
</evidence>
<dbReference type="SUPFAM" id="SSF47413">
    <property type="entry name" value="lambda repressor-like DNA-binding domains"/>
    <property type="match status" value="1"/>
</dbReference>
<dbReference type="InterPro" id="IPR010982">
    <property type="entry name" value="Lambda_DNA-bd_dom_sf"/>
</dbReference>
<gene>
    <name evidence="1" type="ORF">GKS16_06120</name>
</gene>
<sequence>MTSEKSREIFAKNLEYYMHRKGVDRNKLCEDLNFKYTTVRDWMKGISYPRIGKIEMLANYFGIEKSDLIEDKTNKPVQTIDLTNLRERVVMFDGKPLSDNDVEKIEAIIKLSLGVGNSEDK</sequence>
<protein>
    <submittedName>
        <fullName evidence="1">Helix-turn-helix domain-containing protein</fullName>
    </submittedName>
</protein>
<evidence type="ECO:0000313" key="2">
    <source>
        <dbReference type="Proteomes" id="UP000483839"/>
    </source>
</evidence>
<name>A0A6L6G8Z9_STRUB</name>
<dbReference type="PROSITE" id="PS50943">
    <property type="entry name" value="HTH_CROC1"/>
    <property type="match status" value="1"/>
</dbReference>
<reference evidence="1 2" key="1">
    <citation type="submission" date="2019-11" db="EMBL/GenBank/DDBJ databases">
        <title>Streptococcus uberis isolated from clinical mastitis cases on a southeastern Queensland dairy.</title>
        <authorList>
            <person name="Workentine M.L."/>
            <person name="Price R."/>
            <person name="Olchowy T."/>
        </authorList>
    </citation>
    <scope>NUCLEOTIDE SEQUENCE [LARGE SCALE GENOMIC DNA]</scope>
    <source>
        <strain evidence="1 2">OLC4459-A17</strain>
    </source>
</reference>
<dbReference type="Proteomes" id="UP000483839">
    <property type="component" value="Unassembled WGS sequence"/>
</dbReference>
<dbReference type="EMBL" id="WLXI01000043">
    <property type="protein sequence ID" value="MTD01842.1"/>
    <property type="molecule type" value="Genomic_DNA"/>
</dbReference>
<dbReference type="RefSeq" id="WP_154617561.1">
    <property type="nucleotide sequence ID" value="NZ_JADFBT010000012.1"/>
</dbReference>
<dbReference type="Pfam" id="PF13443">
    <property type="entry name" value="HTH_26"/>
    <property type="match status" value="1"/>
</dbReference>